<comment type="caution">
    <text evidence="3">The sequence shown here is derived from an EMBL/GenBank/DDBJ whole genome shotgun (WGS) entry which is preliminary data.</text>
</comment>
<protein>
    <submittedName>
        <fullName evidence="3">Type IV toxin-antitoxin system AbiEi family antitoxin domain-containing protein</fullName>
    </submittedName>
</protein>
<dbReference type="EMBL" id="JBBHLI010000004">
    <property type="protein sequence ID" value="MEK9501270.1"/>
    <property type="molecule type" value="Genomic_DNA"/>
</dbReference>
<evidence type="ECO:0000313" key="4">
    <source>
        <dbReference type="Proteomes" id="UP001484239"/>
    </source>
</evidence>
<organism evidence="3 4">
    <name type="scientific">Gaopeijia maritima</name>
    <dbReference type="NCBI Taxonomy" id="3119007"/>
    <lineage>
        <taxon>Bacteria</taxon>
        <taxon>Pseudomonadati</taxon>
        <taxon>Gemmatimonadota</taxon>
        <taxon>Longimicrobiia</taxon>
        <taxon>Gaopeijiales</taxon>
        <taxon>Gaopeijiaceae</taxon>
        <taxon>Gaopeijia</taxon>
    </lineage>
</organism>
<name>A0ABU9E950_9BACT</name>
<dbReference type="Pfam" id="PF13338">
    <property type="entry name" value="AbiEi_4"/>
    <property type="match status" value="1"/>
</dbReference>
<dbReference type="Proteomes" id="UP001484239">
    <property type="component" value="Unassembled WGS sequence"/>
</dbReference>
<gene>
    <name evidence="3" type="ORF">WI372_09795</name>
</gene>
<dbReference type="Gene3D" id="3.40.960.10">
    <property type="entry name" value="VSR Endonuclease"/>
    <property type="match status" value="1"/>
</dbReference>
<reference evidence="3 4" key="1">
    <citation type="submission" date="2024-02" db="EMBL/GenBank/DDBJ databases">
        <title>A novel Gemmatimonadota bacterium.</title>
        <authorList>
            <person name="Du Z.-J."/>
            <person name="Ye Y.-Q."/>
        </authorList>
    </citation>
    <scope>NUCLEOTIDE SEQUENCE [LARGE SCALE GENOMIC DNA]</scope>
    <source>
        <strain evidence="3 4">DH-20</strain>
    </source>
</reference>
<feature type="domain" description="AbiEi antitoxin N-terminal" evidence="2">
    <location>
        <begin position="9"/>
        <end position="54"/>
    </location>
</feature>
<proteinExistence type="predicted"/>
<dbReference type="RefSeq" id="WP_405277469.1">
    <property type="nucleotide sequence ID" value="NZ_JBBHLI010000004.1"/>
</dbReference>
<keyword evidence="4" id="KW-1185">Reference proteome</keyword>
<evidence type="ECO:0000259" key="2">
    <source>
        <dbReference type="Pfam" id="PF13338"/>
    </source>
</evidence>
<sequence length="305" mass="33431">MPIDRSAAIAEIAKSQHGLVTRGQALSIGLASSSIARHVHSGRWARIGRGVYRVWPIGAPLEWAQAALLAAGPESALSHTSAAHLKGWSGRPVEIAEEPIHLMSVGSGPRPRPLLVVHRVTEFEPGDVERHEGIALTSSARTLIDLADRLPPTELERTVARALRAELLTMDEVGAAIDRYAGRRGVAALRALAELEGGPALTRSEAEARFLELLRGSGLPPPRANHRLGRWECDFLWSRERVVVEIDGFEFHSGPQRFERDRAKDNWLLSKGFLVLRFTWRQANDRPLPTVVALARTLARRSGGG</sequence>
<dbReference type="Pfam" id="PF04480">
    <property type="entry name" value="DUF559"/>
    <property type="match status" value="1"/>
</dbReference>
<evidence type="ECO:0000259" key="1">
    <source>
        <dbReference type="Pfam" id="PF04480"/>
    </source>
</evidence>
<accession>A0ABU9E950</accession>
<dbReference type="InterPro" id="IPR007569">
    <property type="entry name" value="DUF559"/>
</dbReference>
<dbReference type="SUPFAM" id="SSF52980">
    <property type="entry name" value="Restriction endonuclease-like"/>
    <property type="match status" value="1"/>
</dbReference>
<dbReference type="InterPro" id="IPR011335">
    <property type="entry name" value="Restrct_endonuc-II-like"/>
</dbReference>
<evidence type="ECO:0000313" key="3">
    <source>
        <dbReference type="EMBL" id="MEK9501270.1"/>
    </source>
</evidence>
<feature type="domain" description="DUF559" evidence="1">
    <location>
        <begin position="225"/>
        <end position="281"/>
    </location>
</feature>
<dbReference type="InterPro" id="IPR025159">
    <property type="entry name" value="AbiEi_N"/>
</dbReference>